<feature type="transmembrane region" description="Helical" evidence="8">
    <location>
        <begin position="292"/>
        <end position="315"/>
    </location>
</feature>
<dbReference type="Gene3D" id="1.20.1720.10">
    <property type="entry name" value="Multidrug resistance protein D"/>
    <property type="match status" value="1"/>
</dbReference>
<accession>A0A545AQ65</accession>
<protein>
    <submittedName>
        <fullName evidence="10">MFS transporter</fullName>
    </submittedName>
</protein>
<feature type="transmembrane region" description="Helical" evidence="8">
    <location>
        <begin position="32"/>
        <end position="59"/>
    </location>
</feature>
<feature type="transmembrane region" description="Helical" evidence="8">
    <location>
        <begin position="71"/>
        <end position="88"/>
    </location>
</feature>
<dbReference type="RefSeq" id="WP_142706142.1">
    <property type="nucleotide sequence ID" value="NZ_VIRS01000013.1"/>
</dbReference>
<dbReference type="PROSITE" id="PS50850">
    <property type="entry name" value="MFS"/>
    <property type="match status" value="1"/>
</dbReference>
<organism evidence="10 11">
    <name type="scientific">Cryptosporangium phraense</name>
    <dbReference type="NCBI Taxonomy" id="2593070"/>
    <lineage>
        <taxon>Bacteria</taxon>
        <taxon>Bacillati</taxon>
        <taxon>Actinomycetota</taxon>
        <taxon>Actinomycetes</taxon>
        <taxon>Cryptosporangiales</taxon>
        <taxon>Cryptosporangiaceae</taxon>
        <taxon>Cryptosporangium</taxon>
    </lineage>
</organism>
<keyword evidence="5 8" id="KW-1133">Transmembrane helix</keyword>
<dbReference type="EMBL" id="VIRS01000013">
    <property type="protein sequence ID" value="TQS43444.1"/>
    <property type="molecule type" value="Genomic_DNA"/>
</dbReference>
<keyword evidence="11" id="KW-1185">Reference proteome</keyword>
<evidence type="ECO:0000256" key="5">
    <source>
        <dbReference type="ARBA" id="ARBA00022989"/>
    </source>
</evidence>
<keyword evidence="4 8" id="KW-0812">Transmembrane</keyword>
<comment type="caution">
    <text evidence="10">The sequence shown here is derived from an EMBL/GenBank/DDBJ whole genome shotgun (WGS) entry which is preliminary data.</text>
</comment>
<dbReference type="PANTHER" id="PTHR42718:SF46">
    <property type="entry name" value="BLR6921 PROTEIN"/>
    <property type="match status" value="1"/>
</dbReference>
<feature type="transmembrane region" description="Helical" evidence="8">
    <location>
        <begin position="327"/>
        <end position="348"/>
    </location>
</feature>
<sequence>MTLSDIGDPPSEARTPTEESDPTLSPVDPRRWWALGVIAIAQLMVVLDASIVTIALPSAQRALDISDADRQWMVTAYTLTFGGLLLLGGRIADYTGRKKAFVIGLAGFAAASALGGAAQSGLTLFGARALQGAFAALLAPAALSMISVMFTDARERARAFGVYGAISGGGAAIGLILGGVLTEYASWRWCLLVNVPIALFAALASLPLVKDSRAHGDTRYDVPGAVLVSAGLAALVYGFTEAAKPGSGWTDGSTVGWLAGAAVLLLAFVVWELRTSHPLLPMRIVLDRNRGAALGGSLLVGAGLFAMFLFLAYYMQQNLGYSALKSGFAFLPFSAGIVVSATVASSLLPRVGPKVLTVVGGVLATVGLAYLVTLTETTSWSAHVLPAEILISLGLGLFFVSTSSLALTNIGEHDAGVASALLNTSQQLGGALGTALLNTLFASAVSAYLVDHPSAAAASAASIHGYHVAFAVGAGLIGVATVLTLIMINTRKSDVTAEAALVHA</sequence>
<comment type="subcellular location">
    <subcellularLocation>
        <location evidence="1">Cell membrane</location>
        <topology evidence="1">Multi-pass membrane protein</topology>
    </subcellularLocation>
</comment>
<gene>
    <name evidence="10" type="ORF">FL583_19630</name>
</gene>
<evidence type="ECO:0000256" key="6">
    <source>
        <dbReference type="ARBA" id="ARBA00023136"/>
    </source>
</evidence>
<dbReference type="AlphaFoldDB" id="A0A545AQ65"/>
<name>A0A545AQ65_9ACTN</name>
<dbReference type="PRINTS" id="PR01036">
    <property type="entry name" value="TCRTETB"/>
</dbReference>
<feature type="transmembrane region" description="Helical" evidence="8">
    <location>
        <begin position="186"/>
        <end position="208"/>
    </location>
</feature>
<reference evidence="10 11" key="1">
    <citation type="submission" date="2019-07" db="EMBL/GenBank/DDBJ databases">
        <title>Cryptosporangium phraense sp. nov., isolated from plant litter.</title>
        <authorList>
            <person name="Suriyachadkun C."/>
        </authorList>
    </citation>
    <scope>NUCLEOTIDE SEQUENCE [LARGE SCALE GENOMIC DNA]</scope>
    <source>
        <strain evidence="10 11">A-T 5661</strain>
    </source>
</reference>
<feature type="domain" description="Major facilitator superfamily (MFS) profile" evidence="9">
    <location>
        <begin position="34"/>
        <end position="492"/>
    </location>
</feature>
<feature type="transmembrane region" description="Helical" evidence="8">
    <location>
        <begin position="130"/>
        <end position="150"/>
    </location>
</feature>
<dbReference type="CDD" id="cd17321">
    <property type="entry name" value="MFS_MMR_MDR_like"/>
    <property type="match status" value="1"/>
</dbReference>
<dbReference type="FunCoup" id="A0A545AQ65">
    <property type="interactions" value="86"/>
</dbReference>
<feature type="transmembrane region" description="Helical" evidence="8">
    <location>
        <begin position="220"/>
        <end position="240"/>
    </location>
</feature>
<dbReference type="InterPro" id="IPR036259">
    <property type="entry name" value="MFS_trans_sf"/>
</dbReference>
<feature type="transmembrane region" description="Helical" evidence="8">
    <location>
        <begin position="468"/>
        <end position="488"/>
    </location>
</feature>
<dbReference type="InterPro" id="IPR011701">
    <property type="entry name" value="MFS"/>
</dbReference>
<dbReference type="OrthoDB" id="4080117at2"/>
<feature type="transmembrane region" description="Helical" evidence="8">
    <location>
        <begin position="162"/>
        <end position="180"/>
    </location>
</feature>
<dbReference type="Proteomes" id="UP000317982">
    <property type="component" value="Unassembled WGS sequence"/>
</dbReference>
<evidence type="ECO:0000256" key="1">
    <source>
        <dbReference type="ARBA" id="ARBA00004651"/>
    </source>
</evidence>
<feature type="transmembrane region" description="Helical" evidence="8">
    <location>
        <begin position="428"/>
        <end position="448"/>
    </location>
</feature>
<feature type="transmembrane region" description="Helical" evidence="8">
    <location>
        <begin position="384"/>
        <end position="407"/>
    </location>
</feature>
<proteinExistence type="predicted"/>
<feature type="region of interest" description="Disordered" evidence="7">
    <location>
        <begin position="1"/>
        <end position="25"/>
    </location>
</feature>
<feature type="transmembrane region" description="Helical" evidence="8">
    <location>
        <begin position="355"/>
        <end position="372"/>
    </location>
</feature>
<dbReference type="GO" id="GO:0005886">
    <property type="term" value="C:plasma membrane"/>
    <property type="evidence" value="ECO:0007669"/>
    <property type="project" value="UniProtKB-SubCell"/>
</dbReference>
<dbReference type="GO" id="GO:0022857">
    <property type="term" value="F:transmembrane transporter activity"/>
    <property type="evidence" value="ECO:0007669"/>
    <property type="project" value="InterPro"/>
</dbReference>
<evidence type="ECO:0000313" key="11">
    <source>
        <dbReference type="Proteomes" id="UP000317982"/>
    </source>
</evidence>
<evidence type="ECO:0000256" key="4">
    <source>
        <dbReference type="ARBA" id="ARBA00022692"/>
    </source>
</evidence>
<dbReference type="Pfam" id="PF07690">
    <property type="entry name" value="MFS_1"/>
    <property type="match status" value="1"/>
</dbReference>
<dbReference type="InterPro" id="IPR020846">
    <property type="entry name" value="MFS_dom"/>
</dbReference>
<evidence type="ECO:0000256" key="3">
    <source>
        <dbReference type="ARBA" id="ARBA00022475"/>
    </source>
</evidence>
<keyword evidence="6 8" id="KW-0472">Membrane</keyword>
<evidence type="ECO:0000256" key="8">
    <source>
        <dbReference type="SAM" id="Phobius"/>
    </source>
</evidence>
<feature type="transmembrane region" description="Helical" evidence="8">
    <location>
        <begin position="100"/>
        <end position="118"/>
    </location>
</feature>
<evidence type="ECO:0000313" key="10">
    <source>
        <dbReference type="EMBL" id="TQS43444.1"/>
    </source>
</evidence>
<evidence type="ECO:0000259" key="9">
    <source>
        <dbReference type="PROSITE" id="PS50850"/>
    </source>
</evidence>
<dbReference type="InParanoid" id="A0A545AQ65"/>
<keyword evidence="3" id="KW-1003">Cell membrane</keyword>
<evidence type="ECO:0000256" key="7">
    <source>
        <dbReference type="SAM" id="MobiDB-lite"/>
    </source>
</evidence>
<dbReference type="PANTHER" id="PTHR42718">
    <property type="entry name" value="MAJOR FACILITATOR SUPERFAMILY MULTIDRUG TRANSPORTER MFSC"/>
    <property type="match status" value="1"/>
</dbReference>
<keyword evidence="2" id="KW-0813">Transport</keyword>
<evidence type="ECO:0000256" key="2">
    <source>
        <dbReference type="ARBA" id="ARBA00022448"/>
    </source>
</evidence>
<dbReference type="SUPFAM" id="SSF103473">
    <property type="entry name" value="MFS general substrate transporter"/>
    <property type="match status" value="1"/>
</dbReference>
<feature type="transmembrane region" description="Helical" evidence="8">
    <location>
        <begin position="252"/>
        <end position="271"/>
    </location>
</feature>
<dbReference type="Gene3D" id="1.20.1250.20">
    <property type="entry name" value="MFS general substrate transporter like domains"/>
    <property type="match status" value="1"/>
</dbReference>